<reference evidence="2 3" key="1">
    <citation type="submission" date="2016-10" db="EMBL/GenBank/DDBJ databases">
        <authorList>
            <person name="de Groot N.N."/>
        </authorList>
    </citation>
    <scope>NUCLEOTIDE SEQUENCE [LARGE SCALE GENOMIC DNA]</scope>
    <source>
        <strain evidence="2 3">CGMCC 1.5382</strain>
    </source>
</reference>
<evidence type="ECO:0000256" key="1">
    <source>
        <dbReference type="SAM" id="MobiDB-lite"/>
    </source>
</evidence>
<dbReference type="Proteomes" id="UP000198701">
    <property type="component" value="Unassembled WGS sequence"/>
</dbReference>
<organism evidence="2 3">
    <name type="scientific">Cryobacterium psychrotolerans</name>
    <dbReference type="NCBI Taxonomy" id="386301"/>
    <lineage>
        <taxon>Bacteria</taxon>
        <taxon>Bacillati</taxon>
        <taxon>Actinomycetota</taxon>
        <taxon>Actinomycetes</taxon>
        <taxon>Micrococcales</taxon>
        <taxon>Microbacteriaceae</taxon>
        <taxon>Cryobacterium</taxon>
    </lineage>
</organism>
<evidence type="ECO:0000313" key="2">
    <source>
        <dbReference type="EMBL" id="SDJ88610.1"/>
    </source>
</evidence>
<dbReference type="NCBIfam" id="TIGR01552">
    <property type="entry name" value="phd_fam"/>
    <property type="match status" value="1"/>
</dbReference>
<feature type="compositionally biased region" description="Basic and acidic residues" evidence="1">
    <location>
        <begin position="17"/>
        <end position="26"/>
    </location>
</feature>
<gene>
    <name evidence="2" type="ORF">SAMN05216282_101176</name>
</gene>
<dbReference type="RefSeq" id="WP_092321195.1">
    <property type="nucleotide sequence ID" value="NZ_FNFU01000001.1"/>
</dbReference>
<evidence type="ECO:0000313" key="3">
    <source>
        <dbReference type="Proteomes" id="UP000198701"/>
    </source>
</evidence>
<name>A0A1G8XFQ0_9MICO</name>
<sequence>MGYTFDSDQLPELPDPGPRDGRHGVDRDEEYDPFPARRPGAEGWDTLTVSVEVAKLHLFVLLARVADGQDVVLTRAGHPVARLVPPDAPGAVIVSETVVAVIGEGPAARRVAPKRTSLYARDGDQLPALPDSGPRDGRHGVDRDLGYPFGG</sequence>
<keyword evidence="3" id="KW-1185">Reference proteome</keyword>
<dbReference type="OrthoDB" id="4419580at2"/>
<protein>
    <submittedName>
        <fullName evidence="2">Prevent-host-death family protein</fullName>
    </submittedName>
</protein>
<proteinExistence type="predicted"/>
<feature type="region of interest" description="Disordered" evidence="1">
    <location>
        <begin position="120"/>
        <end position="151"/>
    </location>
</feature>
<feature type="compositionally biased region" description="Basic and acidic residues" evidence="1">
    <location>
        <begin position="133"/>
        <end position="145"/>
    </location>
</feature>
<feature type="region of interest" description="Disordered" evidence="1">
    <location>
        <begin position="1"/>
        <end position="42"/>
    </location>
</feature>
<dbReference type="EMBL" id="FNFU01000001">
    <property type="protein sequence ID" value="SDJ88610.1"/>
    <property type="molecule type" value="Genomic_DNA"/>
</dbReference>
<accession>A0A1G8XFQ0</accession>
<dbReference type="AlphaFoldDB" id="A0A1G8XFQ0"/>
<dbReference type="Gene3D" id="3.40.1620.10">
    <property type="entry name" value="YefM-like domain"/>
    <property type="match status" value="1"/>
</dbReference>